<keyword evidence="5" id="KW-0297">G-protein coupled receptor</keyword>
<comment type="subcellular location">
    <subcellularLocation>
        <location evidence="1">Cell membrane</location>
        <topology evidence="1">Multi-pass membrane protein</topology>
    </subcellularLocation>
</comment>
<evidence type="ECO:0000256" key="3">
    <source>
        <dbReference type="ARBA" id="ARBA00022692"/>
    </source>
</evidence>
<evidence type="ECO:0000256" key="8">
    <source>
        <dbReference type="ARBA" id="ARBA00023180"/>
    </source>
</evidence>
<feature type="transmembrane region" description="Helical" evidence="10">
    <location>
        <begin position="26"/>
        <end position="46"/>
    </location>
</feature>
<evidence type="ECO:0000256" key="2">
    <source>
        <dbReference type="ARBA" id="ARBA00022475"/>
    </source>
</evidence>
<evidence type="ECO:0000256" key="1">
    <source>
        <dbReference type="ARBA" id="ARBA00004651"/>
    </source>
</evidence>
<reference evidence="12" key="2">
    <citation type="submission" date="2025-09" db="UniProtKB">
        <authorList>
            <consortium name="Ensembl"/>
        </authorList>
    </citation>
    <scope>IDENTIFICATION</scope>
</reference>
<dbReference type="Proteomes" id="UP000694557">
    <property type="component" value="Unassembled WGS sequence"/>
</dbReference>
<dbReference type="AlphaFoldDB" id="A0A8C7HWF6"/>
<reference evidence="12" key="1">
    <citation type="submission" date="2025-08" db="UniProtKB">
        <authorList>
            <consortium name="Ensembl"/>
        </authorList>
    </citation>
    <scope>IDENTIFICATION</scope>
</reference>
<evidence type="ECO:0000256" key="6">
    <source>
        <dbReference type="ARBA" id="ARBA00023136"/>
    </source>
</evidence>
<dbReference type="GO" id="GO:0006955">
    <property type="term" value="P:immune response"/>
    <property type="evidence" value="ECO:0007669"/>
    <property type="project" value="TreeGrafter"/>
</dbReference>
<evidence type="ECO:0000313" key="13">
    <source>
        <dbReference type="Proteomes" id="UP000694557"/>
    </source>
</evidence>
<feature type="transmembrane region" description="Helical" evidence="10">
    <location>
        <begin position="136"/>
        <end position="154"/>
    </location>
</feature>
<keyword evidence="4 10" id="KW-1133">Transmembrane helix</keyword>
<dbReference type="GO" id="GO:0019722">
    <property type="term" value="P:calcium-mediated signaling"/>
    <property type="evidence" value="ECO:0007669"/>
    <property type="project" value="TreeGrafter"/>
</dbReference>
<organism evidence="12 13">
    <name type="scientific">Oncorhynchus kisutch</name>
    <name type="common">Coho salmon</name>
    <name type="synonym">Salmo kisutch</name>
    <dbReference type="NCBI Taxonomy" id="8019"/>
    <lineage>
        <taxon>Eukaryota</taxon>
        <taxon>Metazoa</taxon>
        <taxon>Chordata</taxon>
        <taxon>Craniata</taxon>
        <taxon>Vertebrata</taxon>
        <taxon>Euteleostomi</taxon>
        <taxon>Actinopterygii</taxon>
        <taxon>Neopterygii</taxon>
        <taxon>Teleostei</taxon>
        <taxon>Protacanthopterygii</taxon>
        <taxon>Salmoniformes</taxon>
        <taxon>Salmonidae</taxon>
        <taxon>Salmoninae</taxon>
        <taxon>Oncorhynchus</taxon>
    </lineage>
</organism>
<dbReference type="GeneTree" id="ENSGT00950000182966"/>
<evidence type="ECO:0000256" key="7">
    <source>
        <dbReference type="ARBA" id="ARBA00023170"/>
    </source>
</evidence>
<dbReference type="Pfam" id="PF00001">
    <property type="entry name" value="7tm_1"/>
    <property type="match status" value="1"/>
</dbReference>
<keyword evidence="6 10" id="KW-0472">Membrane</keyword>
<dbReference type="InterPro" id="IPR017452">
    <property type="entry name" value="GPCR_Rhodpsn_7TM"/>
</dbReference>
<keyword evidence="9" id="KW-0807">Transducer</keyword>
<dbReference type="GO" id="GO:0004974">
    <property type="term" value="F:leukotriene receptor activity"/>
    <property type="evidence" value="ECO:0007669"/>
    <property type="project" value="UniProtKB-ARBA"/>
</dbReference>
<dbReference type="FunFam" id="1.20.1070.10:FF:000109">
    <property type="entry name" value="Leukotriene B4 receptor"/>
    <property type="match status" value="1"/>
</dbReference>
<dbReference type="GO" id="GO:0016493">
    <property type="term" value="F:C-C chemokine receptor activity"/>
    <property type="evidence" value="ECO:0007669"/>
    <property type="project" value="TreeGrafter"/>
</dbReference>
<dbReference type="PRINTS" id="PR00237">
    <property type="entry name" value="GPCRRHODOPSN"/>
</dbReference>
<dbReference type="GO" id="GO:0007204">
    <property type="term" value="P:positive regulation of cytosolic calcium ion concentration"/>
    <property type="evidence" value="ECO:0007669"/>
    <property type="project" value="TreeGrafter"/>
</dbReference>
<evidence type="ECO:0000256" key="4">
    <source>
        <dbReference type="ARBA" id="ARBA00022989"/>
    </source>
</evidence>
<accession>A0A8C7HWF6</accession>
<feature type="transmembrane region" description="Helical" evidence="10">
    <location>
        <begin position="93"/>
        <end position="115"/>
    </location>
</feature>
<dbReference type="SUPFAM" id="SSF81321">
    <property type="entry name" value="Family A G protein-coupled receptor-like"/>
    <property type="match status" value="1"/>
</dbReference>
<evidence type="ECO:0000256" key="9">
    <source>
        <dbReference type="ARBA" id="ARBA00023224"/>
    </source>
</evidence>
<dbReference type="GO" id="GO:0060326">
    <property type="term" value="P:cell chemotaxis"/>
    <property type="evidence" value="ECO:0007669"/>
    <property type="project" value="TreeGrafter"/>
</dbReference>
<keyword evidence="8" id="KW-0325">Glycoprotein</keyword>
<sequence length="311" mass="34681">MTVDQLNISISNITSGNPGNVVSSTLLGLCCLVGLPANIAVVMVILRQVKIDHVTLKLMLNLACSDILCLASLPVWIYSLLCGWNLGRGLCKFFSFMVYCSLYINIMTVTVMSVQRYVSVLHPHQWARLGRRGEKVLLPALWGLACILTGPAVATRNTVVTGSGLRCQRHTESDWERVAVLFIETLVGFVLGSILVIFYFLLHKRVNQTALFSTQRMTRLVTGITVAFIILWVPGHVVNIVDISATLLKYSHPVTSVKLTTFAELTRDFAKCLTFVNSCVDPFLYAFAFQKIWQRRADKRERADPALQICV</sequence>
<dbReference type="Ensembl" id="ENSOKIT00005067097.1">
    <property type="protein sequence ID" value="ENSOKIP00005063123.1"/>
    <property type="gene ID" value="ENSOKIG00005027050.1"/>
</dbReference>
<dbReference type="GO" id="GO:0009897">
    <property type="term" value="C:external side of plasma membrane"/>
    <property type="evidence" value="ECO:0007669"/>
    <property type="project" value="TreeGrafter"/>
</dbReference>
<name>A0A8C7HWF6_ONCKI</name>
<dbReference type="PANTHER" id="PTHR10489">
    <property type="entry name" value="CELL ADHESION MOLECULE"/>
    <property type="match status" value="1"/>
</dbReference>
<keyword evidence="3 10" id="KW-0812">Transmembrane</keyword>
<dbReference type="PROSITE" id="PS50262">
    <property type="entry name" value="G_PROTEIN_RECEP_F1_2"/>
    <property type="match status" value="1"/>
</dbReference>
<keyword evidence="2" id="KW-1003">Cell membrane</keyword>
<evidence type="ECO:0000313" key="12">
    <source>
        <dbReference type="Ensembl" id="ENSOKIP00005063123.1"/>
    </source>
</evidence>
<proteinExistence type="predicted"/>
<dbReference type="GO" id="GO:0019957">
    <property type="term" value="F:C-C chemokine binding"/>
    <property type="evidence" value="ECO:0007669"/>
    <property type="project" value="TreeGrafter"/>
</dbReference>
<feature type="transmembrane region" description="Helical" evidence="10">
    <location>
        <begin position="220"/>
        <end position="241"/>
    </location>
</feature>
<feature type="transmembrane region" description="Helical" evidence="10">
    <location>
        <begin position="178"/>
        <end position="200"/>
    </location>
</feature>
<keyword evidence="7" id="KW-0675">Receptor</keyword>
<dbReference type="InterPro" id="IPR050119">
    <property type="entry name" value="CCR1-9-like"/>
</dbReference>
<keyword evidence="13" id="KW-1185">Reference proteome</keyword>
<feature type="domain" description="G-protein coupled receptors family 1 profile" evidence="11">
    <location>
        <begin position="37"/>
        <end position="285"/>
    </location>
</feature>
<protein>
    <recommendedName>
        <fullName evidence="11">G-protein coupled receptors family 1 profile domain-containing protein</fullName>
    </recommendedName>
</protein>
<dbReference type="Gene3D" id="1.20.1070.10">
    <property type="entry name" value="Rhodopsin 7-helix transmembrane proteins"/>
    <property type="match status" value="1"/>
</dbReference>
<evidence type="ECO:0000256" key="5">
    <source>
        <dbReference type="ARBA" id="ARBA00023040"/>
    </source>
</evidence>
<dbReference type="PANTHER" id="PTHR10489:SF946">
    <property type="entry name" value="LEUKOTRIENE B4 RECEPTOR 1-LIKE"/>
    <property type="match status" value="1"/>
</dbReference>
<evidence type="ECO:0000256" key="10">
    <source>
        <dbReference type="SAM" id="Phobius"/>
    </source>
</evidence>
<dbReference type="InterPro" id="IPR000276">
    <property type="entry name" value="GPCR_Rhodpsn"/>
</dbReference>
<feature type="transmembrane region" description="Helical" evidence="10">
    <location>
        <begin position="58"/>
        <end position="81"/>
    </location>
</feature>
<evidence type="ECO:0000259" key="11">
    <source>
        <dbReference type="PROSITE" id="PS50262"/>
    </source>
</evidence>